<dbReference type="STRING" id="94208.A0A2S4KRQ8"/>
<dbReference type="GO" id="GO:0016853">
    <property type="term" value="F:isomerase activity"/>
    <property type="evidence" value="ECO:0007669"/>
    <property type="project" value="UniProtKB-KW"/>
</dbReference>
<evidence type="ECO:0000313" key="2">
    <source>
        <dbReference type="EMBL" id="POR32872.1"/>
    </source>
</evidence>
<evidence type="ECO:0000256" key="1">
    <source>
        <dbReference type="PIRSR" id="PIRSR016184-1"/>
    </source>
</evidence>
<keyword evidence="3" id="KW-1185">Reference proteome</keyword>
<dbReference type="OrthoDB" id="75169at2759"/>
<feature type="active site" evidence="1">
    <location>
        <position position="49"/>
    </location>
</feature>
<accession>A0A2S4KRQ8</accession>
<dbReference type="Pfam" id="PF02567">
    <property type="entry name" value="PhzC-PhzF"/>
    <property type="match status" value="1"/>
</dbReference>
<dbReference type="NCBIfam" id="TIGR00654">
    <property type="entry name" value="PhzF_family"/>
    <property type="match status" value="1"/>
</dbReference>
<dbReference type="AlphaFoldDB" id="A0A2S4KRQ8"/>
<dbReference type="PANTHER" id="PTHR13774:SF32">
    <property type="entry name" value="ANTISENSE-ENHANCING SEQUENCE 1"/>
    <property type="match status" value="1"/>
</dbReference>
<dbReference type="Proteomes" id="UP000237481">
    <property type="component" value="Unassembled WGS sequence"/>
</dbReference>
<proteinExistence type="predicted"/>
<reference evidence="2 3" key="1">
    <citation type="submission" date="2018-01" db="EMBL/GenBank/DDBJ databases">
        <title>Harnessing the power of phylogenomics to disentangle the directionality and signatures of interkingdom host jumping in the parasitic fungal genus Tolypocladium.</title>
        <authorList>
            <person name="Quandt C.A."/>
            <person name="Patterson W."/>
            <person name="Spatafora J.W."/>
        </authorList>
    </citation>
    <scope>NUCLEOTIDE SEQUENCE [LARGE SCALE GENOMIC DNA]</scope>
    <source>
        <strain evidence="2 3">NRBC 100945</strain>
    </source>
</reference>
<sequence>MDLPFITVDVFTETRFRGNPLAIVTIPASGPKPTHEQKQTIAREFNLSETVFVHDVADPAIKERHIDIFLPFAEIPFAGHPTVGTAVSLLDQGVTTLVTKAGPIPLRQTGPRVAQASIPHHVHLHAATVRDLALAPAELPANPRIRDLELAAPIFSVVNGVSFVLVELPSLDLLAGVQLSSTHFPVDKLLDEGWRNGFLGRYYYVRTGSRRDESGQPVVSLRTRMITQTFEDPATGSAACCLGAFLSTVKDRQDTPSRRYELTQGVEMGKESNIVVEVTVKDSKIDEVKLAGTAVKVIARQSHSRVDQPTLELLILNAHLNAHPHAHPTARVSTSCAPS</sequence>
<dbReference type="SUPFAM" id="SSF54506">
    <property type="entry name" value="Diaminopimelate epimerase-like"/>
    <property type="match status" value="1"/>
</dbReference>
<dbReference type="EMBL" id="PKSG01000775">
    <property type="protein sequence ID" value="POR32872.1"/>
    <property type="molecule type" value="Genomic_DNA"/>
</dbReference>
<dbReference type="InterPro" id="IPR003719">
    <property type="entry name" value="Phenazine_PhzF-like"/>
</dbReference>
<dbReference type="GO" id="GO:0005737">
    <property type="term" value="C:cytoplasm"/>
    <property type="evidence" value="ECO:0007669"/>
    <property type="project" value="TreeGrafter"/>
</dbReference>
<gene>
    <name evidence="2" type="ORF">TPAR_06922</name>
</gene>
<dbReference type="PIRSF" id="PIRSF016184">
    <property type="entry name" value="PhzC_PhzF"/>
    <property type="match status" value="1"/>
</dbReference>
<protein>
    <submittedName>
        <fullName evidence="2">Isomerase</fullName>
    </submittedName>
</protein>
<name>A0A2S4KRQ8_9HYPO</name>
<comment type="caution">
    <text evidence="2">The sequence shown here is derived from an EMBL/GenBank/DDBJ whole genome shotgun (WGS) entry which is preliminary data.</text>
</comment>
<evidence type="ECO:0000313" key="3">
    <source>
        <dbReference type="Proteomes" id="UP000237481"/>
    </source>
</evidence>
<dbReference type="PANTHER" id="PTHR13774">
    <property type="entry name" value="PHENAZINE BIOSYNTHESIS PROTEIN"/>
    <property type="match status" value="1"/>
</dbReference>
<organism evidence="2 3">
    <name type="scientific">Tolypocladium paradoxum</name>
    <dbReference type="NCBI Taxonomy" id="94208"/>
    <lineage>
        <taxon>Eukaryota</taxon>
        <taxon>Fungi</taxon>
        <taxon>Dikarya</taxon>
        <taxon>Ascomycota</taxon>
        <taxon>Pezizomycotina</taxon>
        <taxon>Sordariomycetes</taxon>
        <taxon>Hypocreomycetidae</taxon>
        <taxon>Hypocreales</taxon>
        <taxon>Ophiocordycipitaceae</taxon>
        <taxon>Tolypocladium</taxon>
    </lineage>
</organism>
<dbReference type="Gene3D" id="3.10.310.10">
    <property type="entry name" value="Diaminopimelate Epimerase, Chain A, domain 1"/>
    <property type="match status" value="2"/>
</dbReference>
<keyword evidence="2" id="KW-0413">Isomerase</keyword>